<dbReference type="InterPro" id="IPR012340">
    <property type="entry name" value="NA-bd_OB-fold"/>
</dbReference>
<keyword evidence="2 3" id="KW-0694">RNA-binding</keyword>
<feature type="domain" description="TRNA-binding" evidence="4">
    <location>
        <begin position="24"/>
        <end position="126"/>
    </location>
</feature>
<dbReference type="SUPFAM" id="SSF50249">
    <property type="entry name" value="Nucleic acid-binding proteins"/>
    <property type="match status" value="1"/>
</dbReference>
<dbReference type="AlphaFoldDB" id="A0A976IHD9"/>
<dbReference type="PANTHER" id="PTHR11586:SF33">
    <property type="entry name" value="AMINOACYL TRNA SYNTHASE COMPLEX-INTERACTING MULTIFUNCTIONAL PROTEIN 1"/>
    <property type="match status" value="1"/>
</dbReference>
<name>A0A976IHD9_BRELC</name>
<dbReference type="Gene3D" id="2.40.50.140">
    <property type="entry name" value="Nucleic acid-binding proteins"/>
    <property type="match status" value="1"/>
</dbReference>
<keyword evidence="6" id="KW-1185">Reference proteome</keyword>
<dbReference type="RefSeq" id="XP_067821335.1">
    <property type="nucleotide sequence ID" value="XM_067959879.1"/>
</dbReference>
<dbReference type="PANTHER" id="PTHR11586">
    <property type="entry name" value="TRNA-AMINOACYLATION COFACTOR ARC1 FAMILY MEMBER"/>
    <property type="match status" value="1"/>
</dbReference>
<evidence type="ECO:0000256" key="3">
    <source>
        <dbReference type="PROSITE-ProRule" id="PRU00209"/>
    </source>
</evidence>
<accession>A0A976IHD9</accession>
<evidence type="ECO:0000256" key="2">
    <source>
        <dbReference type="ARBA" id="ARBA00022884"/>
    </source>
</evidence>
<keyword evidence="1 3" id="KW-0820">tRNA-binding</keyword>
<evidence type="ECO:0000313" key="6">
    <source>
        <dbReference type="Proteomes" id="UP000294530"/>
    </source>
</evidence>
<sequence>MAPIGGKLWERTIVKSDVYSSPIVFSQLDLRVGKITDVTPHPHSERHYIEKVDIGKGKELEMAMEHRPFLAEEELIGRKVVVLCNLKMVKVARMGSTGAILIVSNDKGKIELLEPCPKAEIGERVYASGEDVHDPVTAIQMKKNKVWETLCKEITTNNKCEVMYLNRYLVRSRAGPVRVESLTKANVTK</sequence>
<proteinExistence type="predicted"/>
<gene>
    <name evidence="5" type="ORF">CCR75_001778</name>
</gene>
<dbReference type="KEGG" id="blac:94345550"/>
<organism evidence="5 6">
    <name type="scientific">Bremia lactucae</name>
    <name type="common">Lettuce downy mildew</name>
    <dbReference type="NCBI Taxonomy" id="4779"/>
    <lineage>
        <taxon>Eukaryota</taxon>
        <taxon>Sar</taxon>
        <taxon>Stramenopiles</taxon>
        <taxon>Oomycota</taxon>
        <taxon>Peronosporomycetes</taxon>
        <taxon>Peronosporales</taxon>
        <taxon>Peronosporaceae</taxon>
        <taxon>Bremia</taxon>
    </lineage>
</organism>
<dbReference type="EMBL" id="SHOA02000015">
    <property type="protein sequence ID" value="TDH71836.1"/>
    <property type="molecule type" value="Genomic_DNA"/>
</dbReference>
<dbReference type="PROSITE" id="PS50886">
    <property type="entry name" value="TRBD"/>
    <property type="match status" value="1"/>
</dbReference>
<evidence type="ECO:0000313" key="5">
    <source>
        <dbReference type="EMBL" id="TDH71836.1"/>
    </source>
</evidence>
<dbReference type="OrthoDB" id="94959at2759"/>
<comment type="caution">
    <text evidence="5">The sequence shown here is derived from an EMBL/GenBank/DDBJ whole genome shotgun (WGS) entry which is preliminary data.</text>
</comment>
<dbReference type="Pfam" id="PF01588">
    <property type="entry name" value="tRNA_bind"/>
    <property type="match status" value="1"/>
</dbReference>
<protein>
    <recommendedName>
        <fullName evidence="4">tRNA-binding domain-containing protein</fullName>
    </recommendedName>
</protein>
<reference evidence="5 6" key="1">
    <citation type="journal article" date="2021" name="Genome Biol.">
        <title>AFLAP: assembly-free linkage analysis pipeline using k-mers from genome sequencing data.</title>
        <authorList>
            <person name="Fletcher K."/>
            <person name="Zhang L."/>
            <person name="Gil J."/>
            <person name="Han R."/>
            <person name="Cavanaugh K."/>
            <person name="Michelmore R."/>
        </authorList>
    </citation>
    <scope>NUCLEOTIDE SEQUENCE [LARGE SCALE GENOMIC DNA]</scope>
    <source>
        <strain evidence="5 6">SF5</strain>
    </source>
</reference>
<dbReference type="GO" id="GO:0000049">
    <property type="term" value="F:tRNA binding"/>
    <property type="evidence" value="ECO:0007669"/>
    <property type="project" value="UniProtKB-UniRule"/>
</dbReference>
<dbReference type="GeneID" id="94345550"/>
<dbReference type="InterPro" id="IPR051270">
    <property type="entry name" value="Tyrosine-tRNA_ligase_regulator"/>
</dbReference>
<dbReference type="InterPro" id="IPR002547">
    <property type="entry name" value="tRNA-bd_dom"/>
</dbReference>
<evidence type="ECO:0000256" key="1">
    <source>
        <dbReference type="ARBA" id="ARBA00022555"/>
    </source>
</evidence>
<dbReference type="Proteomes" id="UP000294530">
    <property type="component" value="Unassembled WGS sequence"/>
</dbReference>
<evidence type="ECO:0000259" key="4">
    <source>
        <dbReference type="PROSITE" id="PS50886"/>
    </source>
</evidence>